<evidence type="ECO:0000256" key="5">
    <source>
        <dbReference type="ARBA" id="ARBA00023136"/>
    </source>
</evidence>
<dbReference type="AlphaFoldDB" id="A0A803MX70"/>
<keyword evidence="8" id="KW-1185">Reference proteome</keyword>
<proteinExistence type="predicted"/>
<keyword evidence="4 6" id="KW-1133">Transmembrane helix</keyword>
<evidence type="ECO:0000256" key="1">
    <source>
        <dbReference type="ARBA" id="ARBA00004651"/>
    </source>
</evidence>
<protein>
    <submittedName>
        <fullName evidence="7">Uncharacterized protein</fullName>
    </submittedName>
</protein>
<organism evidence="7 8">
    <name type="scientific">Chenopodium quinoa</name>
    <name type="common">Quinoa</name>
    <dbReference type="NCBI Taxonomy" id="63459"/>
    <lineage>
        <taxon>Eukaryota</taxon>
        <taxon>Viridiplantae</taxon>
        <taxon>Streptophyta</taxon>
        <taxon>Embryophyta</taxon>
        <taxon>Tracheophyta</taxon>
        <taxon>Spermatophyta</taxon>
        <taxon>Magnoliopsida</taxon>
        <taxon>eudicotyledons</taxon>
        <taxon>Gunneridae</taxon>
        <taxon>Pentapetalae</taxon>
        <taxon>Caryophyllales</taxon>
        <taxon>Chenopodiaceae</taxon>
        <taxon>Chenopodioideae</taxon>
        <taxon>Atripliceae</taxon>
        <taxon>Chenopodium</taxon>
    </lineage>
</organism>
<feature type="transmembrane region" description="Helical" evidence="6">
    <location>
        <begin position="75"/>
        <end position="92"/>
    </location>
</feature>
<evidence type="ECO:0000256" key="4">
    <source>
        <dbReference type="ARBA" id="ARBA00022989"/>
    </source>
</evidence>
<evidence type="ECO:0000313" key="7">
    <source>
        <dbReference type="EnsemblPlants" id="AUR62036800-RA:cds"/>
    </source>
</evidence>
<name>A0A803MX70_CHEQI</name>
<keyword evidence="3 6" id="KW-0812">Transmembrane</keyword>
<dbReference type="PANTHER" id="PTHR12677">
    <property type="entry name" value="GOLGI APPARATUS MEMBRANE PROTEIN TVP38-RELATED"/>
    <property type="match status" value="1"/>
</dbReference>
<evidence type="ECO:0000256" key="6">
    <source>
        <dbReference type="SAM" id="Phobius"/>
    </source>
</evidence>
<comment type="subcellular location">
    <subcellularLocation>
        <location evidence="1">Cell membrane</location>
        <topology evidence="1">Multi-pass membrane protein</topology>
    </subcellularLocation>
</comment>
<dbReference type="InterPro" id="IPR015414">
    <property type="entry name" value="TMEM64"/>
</dbReference>
<dbReference type="OMA" id="LEIWPIT"/>
<dbReference type="GO" id="GO:0005886">
    <property type="term" value="C:plasma membrane"/>
    <property type="evidence" value="ECO:0007669"/>
    <property type="project" value="UniProtKB-SubCell"/>
</dbReference>
<evidence type="ECO:0000313" key="8">
    <source>
        <dbReference type="Proteomes" id="UP000596660"/>
    </source>
</evidence>
<dbReference type="Gramene" id="AUR62036800-RA">
    <property type="protein sequence ID" value="AUR62036800-RA:cds"/>
    <property type="gene ID" value="AUR62036800"/>
</dbReference>
<evidence type="ECO:0000256" key="2">
    <source>
        <dbReference type="ARBA" id="ARBA00022475"/>
    </source>
</evidence>
<keyword evidence="2" id="KW-1003">Cell membrane</keyword>
<evidence type="ECO:0000256" key="3">
    <source>
        <dbReference type="ARBA" id="ARBA00022692"/>
    </source>
</evidence>
<sequence length="143" mass="15741">MSKLKNYPKFQAVAIAIQKSGFKFDAFDETMSYNISELCNLEIWPITFAFVYVGTTLKNLSDVTHGWSEVSTARLGFIGLGLIVSVVLIMSISRIAKASLDKALAENADFECILASDEASKLPTVKESPSDFWQPLVIKVDPS</sequence>
<dbReference type="PANTHER" id="PTHR12677:SF51">
    <property type="entry name" value="TVP38_TMEM64 FAMILY MEMBRANE PROTEIN SLR0305"/>
    <property type="match status" value="1"/>
</dbReference>
<reference evidence="7" key="2">
    <citation type="submission" date="2021-03" db="UniProtKB">
        <authorList>
            <consortium name="EnsemblPlants"/>
        </authorList>
    </citation>
    <scope>IDENTIFICATION</scope>
</reference>
<dbReference type="Proteomes" id="UP000596660">
    <property type="component" value="Unplaced"/>
</dbReference>
<accession>A0A803MX70</accession>
<dbReference type="EnsemblPlants" id="AUR62036800-RA">
    <property type="protein sequence ID" value="AUR62036800-RA:cds"/>
    <property type="gene ID" value="AUR62036800"/>
</dbReference>
<reference evidence="7" key="1">
    <citation type="journal article" date="2017" name="Nature">
        <title>The genome of Chenopodium quinoa.</title>
        <authorList>
            <person name="Jarvis D.E."/>
            <person name="Ho Y.S."/>
            <person name="Lightfoot D.J."/>
            <person name="Schmoeckel S.M."/>
            <person name="Li B."/>
            <person name="Borm T.J.A."/>
            <person name="Ohyanagi H."/>
            <person name="Mineta K."/>
            <person name="Michell C.T."/>
            <person name="Saber N."/>
            <person name="Kharbatia N.M."/>
            <person name="Rupper R.R."/>
            <person name="Sharp A.R."/>
            <person name="Dally N."/>
            <person name="Boughton B.A."/>
            <person name="Woo Y.H."/>
            <person name="Gao G."/>
            <person name="Schijlen E.G.W.M."/>
            <person name="Guo X."/>
            <person name="Momin A.A."/>
            <person name="Negrao S."/>
            <person name="Al-Babili S."/>
            <person name="Gehring C."/>
            <person name="Roessner U."/>
            <person name="Jung C."/>
            <person name="Murphy K."/>
            <person name="Arold S.T."/>
            <person name="Gojobori T."/>
            <person name="van der Linden C.G."/>
            <person name="van Loo E.N."/>
            <person name="Jellen E.N."/>
            <person name="Maughan P.J."/>
            <person name="Tester M."/>
        </authorList>
    </citation>
    <scope>NUCLEOTIDE SEQUENCE [LARGE SCALE GENOMIC DNA]</scope>
    <source>
        <strain evidence="7">cv. PI 614886</strain>
    </source>
</reference>
<keyword evidence="5 6" id="KW-0472">Membrane</keyword>
<feature type="transmembrane region" description="Helical" evidence="6">
    <location>
        <begin position="38"/>
        <end position="55"/>
    </location>
</feature>